<dbReference type="GO" id="GO:0022625">
    <property type="term" value="C:cytosolic large ribosomal subunit"/>
    <property type="evidence" value="ECO:0007669"/>
    <property type="project" value="TreeGrafter"/>
</dbReference>
<keyword evidence="2 3" id="KW-0687">Ribonucleoprotein</keyword>
<dbReference type="InterPro" id="IPR005745">
    <property type="entry name" value="Ribosomal_uL14_bac-type"/>
</dbReference>
<dbReference type="InterPro" id="IPR000218">
    <property type="entry name" value="Ribosomal_uL14"/>
</dbReference>
<keyword evidence="3 5" id="KW-0699">rRNA-binding</keyword>
<dbReference type="InterPro" id="IPR019972">
    <property type="entry name" value="Ribosomal_uL14_CS"/>
</dbReference>
<keyword evidence="3 5" id="KW-0694">RNA-binding</keyword>
<dbReference type="SUPFAM" id="SSF50193">
    <property type="entry name" value="Ribosomal protein L14"/>
    <property type="match status" value="1"/>
</dbReference>
<keyword evidence="1 3" id="KW-0689">Ribosomal protein</keyword>
<evidence type="ECO:0000256" key="2">
    <source>
        <dbReference type="ARBA" id="ARBA00023274"/>
    </source>
</evidence>
<dbReference type="GO" id="GO:0006412">
    <property type="term" value="P:translation"/>
    <property type="evidence" value="ECO:0007669"/>
    <property type="project" value="UniProtKB-UniRule"/>
</dbReference>
<comment type="similarity">
    <text evidence="3 4">Belongs to the universal ribosomal protein uL14 family.</text>
</comment>
<sequence>MIQMQTKLLVVDNSGARWAKCIKVLGGSKRKVASIGDMIVVSITDVVPRSRVKKGSVQKAVVVRVSQNVRRSDGSTFDFATNAVVLIDNKKDLLASRVFGPVPRELRSKGYLKIVSLASEVM</sequence>
<evidence type="ECO:0000256" key="1">
    <source>
        <dbReference type="ARBA" id="ARBA00022980"/>
    </source>
</evidence>
<dbReference type="AlphaFoldDB" id="A0A2T4VY41"/>
<dbReference type="GO" id="GO:0003735">
    <property type="term" value="F:structural constituent of ribosome"/>
    <property type="evidence" value="ECO:0007669"/>
    <property type="project" value="InterPro"/>
</dbReference>
<accession>A0A2T4VY41</accession>
<evidence type="ECO:0000256" key="5">
    <source>
        <dbReference type="RuleBase" id="RU003950"/>
    </source>
</evidence>
<gene>
    <name evidence="3" type="primary">rplN</name>
    <name evidence="6" type="ORF">C4617_02420</name>
</gene>
<dbReference type="EMBL" id="PSQJ01000002">
    <property type="protein sequence ID" value="PTL86690.1"/>
    <property type="molecule type" value="Genomic_DNA"/>
</dbReference>
<dbReference type="HAMAP" id="MF_01367">
    <property type="entry name" value="Ribosomal_uL14"/>
    <property type="match status" value="1"/>
</dbReference>
<name>A0A2T4VY41_9HYPH</name>
<comment type="subunit">
    <text evidence="3">Part of the 50S ribosomal subunit. Forms a cluster with proteins L3 and L19. In the 70S ribosome, L14 and L19 interact and together make contacts with the 16S rRNA in bridges B5 and B8.</text>
</comment>
<proteinExistence type="inferred from homology"/>
<organism evidence="6 7">
    <name type="scientific">Candidatus Liberibacter europaeus</name>
    <dbReference type="NCBI Taxonomy" id="744859"/>
    <lineage>
        <taxon>Bacteria</taxon>
        <taxon>Pseudomonadati</taxon>
        <taxon>Pseudomonadota</taxon>
        <taxon>Alphaproteobacteria</taxon>
        <taxon>Hyphomicrobiales</taxon>
        <taxon>Rhizobiaceae</taxon>
        <taxon>Liberibacter</taxon>
    </lineage>
</organism>
<protein>
    <recommendedName>
        <fullName evidence="3">Large ribosomal subunit protein uL14</fullName>
    </recommendedName>
</protein>
<dbReference type="PANTHER" id="PTHR11761:SF3">
    <property type="entry name" value="LARGE RIBOSOMAL SUBUNIT PROTEIN UL14M"/>
    <property type="match status" value="1"/>
</dbReference>
<dbReference type="Pfam" id="PF00238">
    <property type="entry name" value="Ribosomal_L14"/>
    <property type="match status" value="1"/>
</dbReference>
<dbReference type="PROSITE" id="PS00049">
    <property type="entry name" value="RIBOSOMAL_L14"/>
    <property type="match status" value="1"/>
</dbReference>
<dbReference type="PANTHER" id="PTHR11761">
    <property type="entry name" value="50S/60S RIBOSOMAL PROTEIN L14/L23"/>
    <property type="match status" value="1"/>
</dbReference>
<dbReference type="SMART" id="SM01374">
    <property type="entry name" value="Ribosomal_L14"/>
    <property type="match status" value="1"/>
</dbReference>
<dbReference type="Proteomes" id="UP000240811">
    <property type="component" value="Unassembled WGS sequence"/>
</dbReference>
<dbReference type="NCBIfam" id="TIGR01067">
    <property type="entry name" value="rplN_bact"/>
    <property type="match status" value="1"/>
</dbReference>
<dbReference type="GO" id="GO:0070180">
    <property type="term" value="F:large ribosomal subunit rRNA binding"/>
    <property type="evidence" value="ECO:0007669"/>
    <property type="project" value="TreeGrafter"/>
</dbReference>
<evidence type="ECO:0000313" key="7">
    <source>
        <dbReference type="Proteomes" id="UP000240811"/>
    </source>
</evidence>
<evidence type="ECO:0000256" key="3">
    <source>
        <dbReference type="HAMAP-Rule" id="MF_01367"/>
    </source>
</evidence>
<evidence type="ECO:0000313" key="6">
    <source>
        <dbReference type="EMBL" id="PTL86690.1"/>
    </source>
</evidence>
<reference evidence="7" key="1">
    <citation type="submission" date="2018-02" db="EMBL/GenBank/DDBJ databases">
        <title>Genome sequence of Candidatus Liberibacter europaeus.</title>
        <authorList>
            <person name="Frampton R.A."/>
            <person name="Thompson S.M."/>
            <person name="David C."/>
            <person name="Addison S.M."/>
            <person name="Smith G.R."/>
        </authorList>
    </citation>
    <scope>NUCLEOTIDE SEQUENCE [LARGE SCALE GENOMIC DNA]</scope>
</reference>
<evidence type="ECO:0000256" key="4">
    <source>
        <dbReference type="RuleBase" id="RU003949"/>
    </source>
</evidence>
<dbReference type="InterPro" id="IPR036853">
    <property type="entry name" value="Ribosomal_uL14_sf"/>
</dbReference>
<comment type="caution">
    <text evidence="6">The sequence shown here is derived from an EMBL/GenBank/DDBJ whole genome shotgun (WGS) entry which is preliminary data.</text>
</comment>
<dbReference type="Gene3D" id="2.40.150.20">
    <property type="entry name" value="Ribosomal protein L14"/>
    <property type="match status" value="1"/>
</dbReference>
<comment type="function">
    <text evidence="3 5">Binds to 23S rRNA. Forms part of two intersubunit bridges in the 70S ribosome.</text>
</comment>
<dbReference type="CDD" id="cd00337">
    <property type="entry name" value="Ribosomal_uL14"/>
    <property type="match status" value="1"/>
</dbReference>